<evidence type="ECO:0000256" key="2">
    <source>
        <dbReference type="SAM" id="Phobius"/>
    </source>
</evidence>
<dbReference type="Proteomes" id="UP000199516">
    <property type="component" value="Unassembled WGS sequence"/>
</dbReference>
<dbReference type="AlphaFoldDB" id="A0A1I2DNH4"/>
<evidence type="ECO:0000313" key="5">
    <source>
        <dbReference type="Proteomes" id="UP000199516"/>
    </source>
</evidence>
<feature type="compositionally biased region" description="Basic and acidic residues" evidence="1">
    <location>
        <begin position="1"/>
        <end position="11"/>
    </location>
</feature>
<dbReference type="GO" id="GO:0031160">
    <property type="term" value="C:spore wall"/>
    <property type="evidence" value="ECO:0007669"/>
    <property type="project" value="InterPro"/>
</dbReference>
<keyword evidence="2" id="KW-0472">Membrane</keyword>
<keyword evidence="4" id="KW-0167">Capsid protein</keyword>
<keyword evidence="5" id="KW-1185">Reference proteome</keyword>
<feature type="compositionally biased region" description="Basic and acidic residues" evidence="1">
    <location>
        <begin position="17"/>
        <end position="42"/>
    </location>
</feature>
<gene>
    <name evidence="4" type="ORF">SAMN05192532_104155</name>
</gene>
<dbReference type="EMBL" id="FONT01000004">
    <property type="protein sequence ID" value="SFE81460.1"/>
    <property type="molecule type" value="Genomic_DNA"/>
</dbReference>
<evidence type="ECO:0000259" key="3">
    <source>
        <dbReference type="Pfam" id="PF07552"/>
    </source>
</evidence>
<dbReference type="STRING" id="930128.SAMN05192532_104155"/>
<name>A0A1I2DNH4_9BACI</name>
<keyword evidence="4" id="KW-0946">Virion</keyword>
<organism evidence="4 5">
    <name type="scientific">Alteribacillus iranensis</name>
    <dbReference type="NCBI Taxonomy" id="930128"/>
    <lineage>
        <taxon>Bacteria</taxon>
        <taxon>Bacillati</taxon>
        <taxon>Bacillota</taxon>
        <taxon>Bacilli</taxon>
        <taxon>Bacillales</taxon>
        <taxon>Bacillaceae</taxon>
        <taxon>Alteribacillus</taxon>
    </lineage>
</organism>
<accession>A0A1I2DNH4</accession>
<keyword evidence="2" id="KW-0812">Transmembrane</keyword>
<dbReference type="InterPro" id="IPR011428">
    <property type="entry name" value="Spore_coat_X/V"/>
</dbReference>
<protein>
    <submittedName>
        <fullName evidence="4">Spore coat protein X</fullName>
    </submittedName>
</protein>
<evidence type="ECO:0000313" key="4">
    <source>
        <dbReference type="EMBL" id="SFE81460.1"/>
    </source>
</evidence>
<reference evidence="4 5" key="1">
    <citation type="submission" date="2016-10" db="EMBL/GenBank/DDBJ databases">
        <authorList>
            <person name="de Groot N.N."/>
        </authorList>
    </citation>
    <scope>NUCLEOTIDE SEQUENCE [LARGE SCALE GENOMIC DNA]</scope>
    <source>
        <strain evidence="4 5">DSM 23995</strain>
    </source>
</reference>
<evidence type="ECO:0000256" key="1">
    <source>
        <dbReference type="SAM" id="MobiDB-lite"/>
    </source>
</evidence>
<dbReference type="RefSeq" id="WP_245757874.1">
    <property type="nucleotide sequence ID" value="NZ_FONT01000004.1"/>
</dbReference>
<dbReference type="Pfam" id="PF07552">
    <property type="entry name" value="Coat_X"/>
    <property type="match status" value="2"/>
</dbReference>
<feature type="transmembrane region" description="Helical" evidence="2">
    <location>
        <begin position="155"/>
        <end position="175"/>
    </location>
</feature>
<dbReference type="GO" id="GO:0030435">
    <property type="term" value="P:sporulation resulting in formation of a cellular spore"/>
    <property type="evidence" value="ECO:0007669"/>
    <property type="project" value="InterPro"/>
</dbReference>
<feature type="transmembrane region" description="Helical" evidence="2">
    <location>
        <begin position="91"/>
        <end position="111"/>
    </location>
</feature>
<proteinExistence type="predicted"/>
<feature type="domain" description="Spore coat protein X/V" evidence="3">
    <location>
        <begin position="118"/>
        <end position="175"/>
    </location>
</feature>
<feature type="domain" description="Spore coat protein X/V" evidence="3">
    <location>
        <begin position="53"/>
        <end position="109"/>
    </location>
</feature>
<keyword evidence="2" id="KW-1133">Transmembrane helix</keyword>
<feature type="region of interest" description="Disordered" evidence="1">
    <location>
        <begin position="1"/>
        <end position="64"/>
    </location>
</feature>
<sequence>MDKMRDRDRRERRDRRDRRDRDDRRRDRRDRRDRDRKFHALDPHSMPCGGRNDDTQHAEQSNKTVQLSDELIEVVDSCDVRIITTDTKGALNLQAGLQAALLIVVTISIFGGDVDKAEKFTQDLVQTAKVKQLNYQETYVENSRDVTIETSDRHIAINIQLLLQLLLAVAVIVDIF</sequence>